<evidence type="ECO:0000256" key="2">
    <source>
        <dbReference type="ARBA" id="ARBA00023125"/>
    </source>
</evidence>
<keyword evidence="2" id="KW-0238">DNA-binding</keyword>
<accession>A0A2P7QRV3</accession>
<evidence type="ECO:0000256" key="3">
    <source>
        <dbReference type="ARBA" id="ARBA00023163"/>
    </source>
</evidence>
<dbReference type="Proteomes" id="UP000241167">
    <property type="component" value="Unassembled WGS sequence"/>
</dbReference>
<keyword evidence="3" id="KW-0804">Transcription</keyword>
<feature type="domain" description="HTH gntR-type" evidence="4">
    <location>
        <begin position="19"/>
        <end position="87"/>
    </location>
</feature>
<dbReference type="GO" id="GO:0003700">
    <property type="term" value="F:DNA-binding transcription factor activity"/>
    <property type="evidence" value="ECO:0007669"/>
    <property type="project" value="InterPro"/>
</dbReference>
<dbReference type="OrthoDB" id="9028214at2"/>
<dbReference type="InterPro" id="IPR000524">
    <property type="entry name" value="Tscrpt_reg_HTH_GntR"/>
</dbReference>
<dbReference type="EMBL" id="PXYI01000003">
    <property type="protein sequence ID" value="PSJ40677.1"/>
    <property type="molecule type" value="Genomic_DNA"/>
</dbReference>
<dbReference type="InterPro" id="IPR036390">
    <property type="entry name" value="WH_DNA-bd_sf"/>
</dbReference>
<evidence type="ECO:0000313" key="5">
    <source>
        <dbReference type="EMBL" id="PSJ40677.1"/>
    </source>
</evidence>
<keyword evidence="1" id="KW-0805">Transcription regulation</keyword>
<dbReference type="CDD" id="cd07377">
    <property type="entry name" value="WHTH_GntR"/>
    <property type="match status" value="1"/>
</dbReference>
<dbReference type="InterPro" id="IPR008920">
    <property type="entry name" value="TF_FadR/GntR_C"/>
</dbReference>
<comment type="caution">
    <text evidence="5">The sequence shown here is derived from an EMBL/GenBank/DDBJ whole genome shotgun (WGS) entry which is preliminary data.</text>
</comment>
<dbReference type="Pfam" id="PF07729">
    <property type="entry name" value="FCD"/>
    <property type="match status" value="1"/>
</dbReference>
<gene>
    <name evidence="5" type="ORF">C7I55_10205</name>
</gene>
<dbReference type="Gene3D" id="1.10.10.10">
    <property type="entry name" value="Winged helix-like DNA-binding domain superfamily/Winged helix DNA-binding domain"/>
    <property type="match status" value="1"/>
</dbReference>
<dbReference type="PANTHER" id="PTHR43537">
    <property type="entry name" value="TRANSCRIPTIONAL REGULATOR, GNTR FAMILY"/>
    <property type="match status" value="1"/>
</dbReference>
<proteinExistence type="predicted"/>
<organism evidence="5 6">
    <name type="scientific">Allosphingosinicella deserti</name>
    <dbReference type="NCBI Taxonomy" id="2116704"/>
    <lineage>
        <taxon>Bacteria</taxon>
        <taxon>Pseudomonadati</taxon>
        <taxon>Pseudomonadota</taxon>
        <taxon>Alphaproteobacteria</taxon>
        <taxon>Sphingomonadales</taxon>
        <taxon>Sphingomonadaceae</taxon>
        <taxon>Allosphingosinicella</taxon>
    </lineage>
</organism>
<evidence type="ECO:0000256" key="1">
    <source>
        <dbReference type="ARBA" id="ARBA00023015"/>
    </source>
</evidence>
<protein>
    <submittedName>
        <fullName evidence="5">GntR family transcriptional regulator</fullName>
    </submittedName>
</protein>
<dbReference type="SUPFAM" id="SSF48008">
    <property type="entry name" value="GntR ligand-binding domain-like"/>
    <property type="match status" value="1"/>
</dbReference>
<keyword evidence="6" id="KW-1185">Reference proteome</keyword>
<dbReference type="SMART" id="SM00345">
    <property type="entry name" value="HTH_GNTR"/>
    <property type="match status" value="1"/>
</dbReference>
<reference evidence="5 6" key="1">
    <citation type="submission" date="2018-03" db="EMBL/GenBank/DDBJ databases">
        <title>The draft genome of Sphingosinicella sp. GL-C-18.</title>
        <authorList>
            <person name="Liu L."/>
            <person name="Li L."/>
            <person name="Liang L."/>
            <person name="Zhang X."/>
            <person name="Wang T."/>
        </authorList>
    </citation>
    <scope>NUCLEOTIDE SEQUENCE [LARGE SCALE GENOMIC DNA]</scope>
    <source>
        <strain evidence="5 6">GL-C-18</strain>
    </source>
</reference>
<dbReference type="Pfam" id="PF00392">
    <property type="entry name" value="GntR"/>
    <property type="match status" value="1"/>
</dbReference>
<dbReference type="SUPFAM" id="SSF46785">
    <property type="entry name" value="Winged helix' DNA-binding domain"/>
    <property type="match status" value="1"/>
</dbReference>
<dbReference type="Gene3D" id="1.20.120.530">
    <property type="entry name" value="GntR ligand-binding domain-like"/>
    <property type="match status" value="1"/>
</dbReference>
<dbReference type="InterPro" id="IPR011711">
    <property type="entry name" value="GntR_C"/>
</dbReference>
<sequence length="255" mass="28296">MAVSGRSEGPDARARRKSLRLHGMVARDLGILIVSGRYKPGDLLDGEIEASDRLNVSRTAYREAVRILAAKGLVEVRPKIGTRISPREKWHLLDPDVLSWIFKYEPDEDLLESLFELRKIVEPAAAELAAKRRSADQVERMREALETMAEHTLASEIGRVADQDFHTALLEATANPFLVSLTSSVAAAVAWTTIFKQRRQPLQRDPIPDHRRVYEAIADADPSAARQAMADLVDMALLDTTMAPKGKPGKRSRAA</sequence>
<name>A0A2P7QRV3_9SPHN</name>
<evidence type="ECO:0000259" key="4">
    <source>
        <dbReference type="PROSITE" id="PS50949"/>
    </source>
</evidence>
<dbReference type="PANTHER" id="PTHR43537:SF44">
    <property type="entry name" value="GNTR FAMILY REGULATORY PROTEIN"/>
    <property type="match status" value="1"/>
</dbReference>
<dbReference type="SMART" id="SM00895">
    <property type="entry name" value="FCD"/>
    <property type="match status" value="1"/>
</dbReference>
<dbReference type="AlphaFoldDB" id="A0A2P7QRV3"/>
<evidence type="ECO:0000313" key="6">
    <source>
        <dbReference type="Proteomes" id="UP000241167"/>
    </source>
</evidence>
<dbReference type="PROSITE" id="PS50949">
    <property type="entry name" value="HTH_GNTR"/>
    <property type="match status" value="1"/>
</dbReference>
<dbReference type="RefSeq" id="WP_106512826.1">
    <property type="nucleotide sequence ID" value="NZ_PXYI01000003.1"/>
</dbReference>
<dbReference type="GO" id="GO:0003677">
    <property type="term" value="F:DNA binding"/>
    <property type="evidence" value="ECO:0007669"/>
    <property type="project" value="UniProtKB-KW"/>
</dbReference>
<dbReference type="InterPro" id="IPR036388">
    <property type="entry name" value="WH-like_DNA-bd_sf"/>
</dbReference>